<reference evidence="1 2" key="1">
    <citation type="submission" date="2020-02" db="EMBL/GenBank/DDBJ databases">
        <title>Aliifodinibius halophilus 2W32, complete genome.</title>
        <authorList>
            <person name="Li Y."/>
            <person name="Wu S."/>
        </authorList>
    </citation>
    <scope>NUCLEOTIDE SEQUENCE [LARGE SCALE GENOMIC DNA]</scope>
    <source>
        <strain evidence="1 2">2W32</strain>
    </source>
</reference>
<sequence length="71" mass="8097">MFYFRINKLKIIDNRTSGFLFFKKDLADVKIISFVTTGNDDLPDIDLWLQEDDPEEKKSLLASAVTNLAAS</sequence>
<name>A0A6M1T529_9BACT</name>
<keyword evidence="2" id="KW-1185">Reference proteome</keyword>
<evidence type="ECO:0000313" key="2">
    <source>
        <dbReference type="Proteomes" id="UP000479132"/>
    </source>
</evidence>
<protein>
    <submittedName>
        <fullName evidence="1">Uncharacterized protein</fullName>
    </submittedName>
</protein>
<dbReference type="RefSeq" id="WP_165268001.1">
    <property type="nucleotide sequence ID" value="NZ_JAALLS010000009.1"/>
</dbReference>
<dbReference type="AlphaFoldDB" id="A0A6M1T529"/>
<dbReference type="EMBL" id="JAALLS010000009">
    <property type="protein sequence ID" value="NGP88355.1"/>
    <property type="molecule type" value="Genomic_DNA"/>
</dbReference>
<comment type="caution">
    <text evidence="1">The sequence shown here is derived from an EMBL/GenBank/DDBJ whole genome shotgun (WGS) entry which is preliminary data.</text>
</comment>
<proteinExistence type="predicted"/>
<organism evidence="1 2">
    <name type="scientific">Fodinibius halophilus</name>
    <dbReference type="NCBI Taxonomy" id="1736908"/>
    <lineage>
        <taxon>Bacteria</taxon>
        <taxon>Pseudomonadati</taxon>
        <taxon>Balneolota</taxon>
        <taxon>Balneolia</taxon>
        <taxon>Balneolales</taxon>
        <taxon>Balneolaceae</taxon>
        <taxon>Fodinibius</taxon>
    </lineage>
</organism>
<dbReference type="Proteomes" id="UP000479132">
    <property type="component" value="Unassembled WGS sequence"/>
</dbReference>
<evidence type="ECO:0000313" key="1">
    <source>
        <dbReference type="EMBL" id="NGP88355.1"/>
    </source>
</evidence>
<gene>
    <name evidence="1" type="ORF">G3569_08300</name>
</gene>
<accession>A0A6M1T529</accession>